<keyword evidence="3 7" id="KW-1133">Transmembrane helix</keyword>
<comment type="subcellular location">
    <subcellularLocation>
        <location evidence="1">Membrane</location>
        <topology evidence="1">Multi-pass membrane protein</topology>
    </subcellularLocation>
</comment>
<reference evidence="9" key="1">
    <citation type="journal article" date="2020" name="Stud. Mycol.">
        <title>101 Dothideomycetes genomes: a test case for predicting lifestyles and emergence of pathogens.</title>
        <authorList>
            <person name="Haridas S."/>
            <person name="Albert R."/>
            <person name="Binder M."/>
            <person name="Bloem J."/>
            <person name="Labutti K."/>
            <person name="Salamov A."/>
            <person name="Andreopoulos B."/>
            <person name="Baker S."/>
            <person name="Barry K."/>
            <person name="Bills G."/>
            <person name="Bluhm B."/>
            <person name="Cannon C."/>
            <person name="Castanera R."/>
            <person name="Culley D."/>
            <person name="Daum C."/>
            <person name="Ezra D."/>
            <person name="Gonzalez J."/>
            <person name="Henrissat B."/>
            <person name="Kuo A."/>
            <person name="Liang C."/>
            <person name="Lipzen A."/>
            <person name="Lutzoni F."/>
            <person name="Magnuson J."/>
            <person name="Mondo S."/>
            <person name="Nolan M."/>
            <person name="Ohm R."/>
            <person name="Pangilinan J."/>
            <person name="Park H.-J."/>
            <person name="Ramirez L."/>
            <person name="Alfaro M."/>
            <person name="Sun H."/>
            <person name="Tritt A."/>
            <person name="Yoshinaga Y."/>
            <person name="Zwiers L.-H."/>
            <person name="Turgeon B."/>
            <person name="Goodwin S."/>
            <person name="Spatafora J."/>
            <person name="Crous P."/>
            <person name="Grigoriev I."/>
        </authorList>
    </citation>
    <scope>NUCLEOTIDE SEQUENCE</scope>
    <source>
        <strain evidence="9">CBS 627.86</strain>
    </source>
</reference>
<feature type="transmembrane region" description="Helical" evidence="7">
    <location>
        <begin position="57"/>
        <end position="77"/>
    </location>
</feature>
<sequence>MSEHSTFQQSFPPGYLEEYNGHTVIAYSIVFLILQCLFLGLRFWSRHLAKVPWGWDDGFMVASAAVLTAIIATSLGITRLRSDVKDGGVGYHAARVALDDSHKLIIWAKFMYAYPFLGFMSASFPKIAILFTYLRIFDSVSKIERMICKLWMAVIILNCVVNELVGFFACRPMAYAWNKNLPGGRCINITAWLLGGVMANIVTDVVLLVVPIPTIVKMKAPMKVKIGLAVTFITGSIGLVTAIIWFVFFCTIDFATDPTWTASKLISITIANTGLYFIAGCLLAMRPLLRWTLERVPVATTRRGTKSHAKSNSHHNTTQKSSF</sequence>
<feature type="transmembrane region" description="Helical" evidence="7">
    <location>
        <begin position="24"/>
        <end position="45"/>
    </location>
</feature>
<keyword evidence="4 7" id="KW-0472">Membrane</keyword>
<feature type="compositionally biased region" description="Polar residues" evidence="6">
    <location>
        <begin position="314"/>
        <end position="323"/>
    </location>
</feature>
<feature type="domain" description="Rhodopsin" evidence="8">
    <location>
        <begin position="41"/>
        <end position="290"/>
    </location>
</feature>
<evidence type="ECO:0000256" key="7">
    <source>
        <dbReference type="SAM" id="Phobius"/>
    </source>
</evidence>
<evidence type="ECO:0000256" key="6">
    <source>
        <dbReference type="SAM" id="MobiDB-lite"/>
    </source>
</evidence>
<organism evidence="9 10">
    <name type="scientific">Lophiotrema nucula</name>
    <dbReference type="NCBI Taxonomy" id="690887"/>
    <lineage>
        <taxon>Eukaryota</taxon>
        <taxon>Fungi</taxon>
        <taxon>Dikarya</taxon>
        <taxon>Ascomycota</taxon>
        <taxon>Pezizomycotina</taxon>
        <taxon>Dothideomycetes</taxon>
        <taxon>Pleosporomycetidae</taxon>
        <taxon>Pleosporales</taxon>
        <taxon>Lophiotremataceae</taxon>
        <taxon>Lophiotrema</taxon>
    </lineage>
</organism>
<accession>A0A6A5YEW7</accession>
<evidence type="ECO:0000256" key="4">
    <source>
        <dbReference type="ARBA" id="ARBA00023136"/>
    </source>
</evidence>
<protein>
    <recommendedName>
        <fullName evidence="8">Rhodopsin domain-containing protein</fullName>
    </recommendedName>
</protein>
<dbReference type="AlphaFoldDB" id="A0A6A5YEW7"/>
<dbReference type="EMBL" id="ML977380">
    <property type="protein sequence ID" value="KAF2105450.1"/>
    <property type="molecule type" value="Genomic_DNA"/>
</dbReference>
<feature type="compositionally biased region" description="Basic residues" evidence="6">
    <location>
        <begin position="303"/>
        <end position="313"/>
    </location>
</feature>
<feature type="transmembrane region" description="Helical" evidence="7">
    <location>
        <begin position="146"/>
        <end position="169"/>
    </location>
</feature>
<proteinExistence type="inferred from homology"/>
<evidence type="ECO:0000259" key="8">
    <source>
        <dbReference type="Pfam" id="PF20684"/>
    </source>
</evidence>
<dbReference type="OrthoDB" id="10017208at2759"/>
<evidence type="ECO:0000256" key="2">
    <source>
        <dbReference type="ARBA" id="ARBA00022692"/>
    </source>
</evidence>
<evidence type="ECO:0000256" key="5">
    <source>
        <dbReference type="ARBA" id="ARBA00038359"/>
    </source>
</evidence>
<evidence type="ECO:0000256" key="3">
    <source>
        <dbReference type="ARBA" id="ARBA00022989"/>
    </source>
</evidence>
<feature type="region of interest" description="Disordered" evidence="6">
    <location>
        <begin position="302"/>
        <end position="323"/>
    </location>
</feature>
<keyword evidence="10" id="KW-1185">Reference proteome</keyword>
<evidence type="ECO:0000256" key="1">
    <source>
        <dbReference type="ARBA" id="ARBA00004141"/>
    </source>
</evidence>
<feature type="transmembrane region" description="Helical" evidence="7">
    <location>
        <begin position="228"/>
        <end position="254"/>
    </location>
</feature>
<evidence type="ECO:0000313" key="10">
    <source>
        <dbReference type="Proteomes" id="UP000799770"/>
    </source>
</evidence>
<gene>
    <name evidence="9" type="ORF">BDV96DRAFT_638820</name>
</gene>
<dbReference type="GO" id="GO:0016020">
    <property type="term" value="C:membrane"/>
    <property type="evidence" value="ECO:0007669"/>
    <property type="project" value="UniProtKB-SubCell"/>
</dbReference>
<dbReference type="InterPro" id="IPR052337">
    <property type="entry name" value="SAT4-like"/>
</dbReference>
<comment type="similarity">
    <text evidence="5">Belongs to the SAT4 family.</text>
</comment>
<feature type="transmembrane region" description="Helical" evidence="7">
    <location>
        <begin position="112"/>
        <end position="134"/>
    </location>
</feature>
<feature type="transmembrane region" description="Helical" evidence="7">
    <location>
        <begin position="266"/>
        <end position="285"/>
    </location>
</feature>
<feature type="transmembrane region" description="Helical" evidence="7">
    <location>
        <begin position="189"/>
        <end position="216"/>
    </location>
</feature>
<name>A0A6A5YEW7_9PLEO</name>
<dbReference type="Pfam" id="PF20684">
    <property type="entry name" value="Fung_rhodopsin"/>
    <property type="match status" value="1"/>
</dbReference>
<dbReference type="Proteomes" id="UP000799770">
    <property type="component" value="Unassembled WGS sequence"/>
</dbReference>
<dbReference type="InterPro" id="IPR049326">
    <property type="entry name" value="Rhodopsin_dom_fungi"/>
</dbReference>
<dbReference type="PANTHER" id="PTHR33048:SF47">
    <property type="entry name" value="INTEGRAL MEMBRANE PROTEIN-RELATED"/>
    <property type="match status" value="1"/>
</dbReference>
<keyword evidence="2 7" id="KW-0812">Transmembrane</keyword>
<dbReference type="PANTHER" id="PTHR33048">
    <property type="entry name" value="PTH11-LIKE INTEGRAL MEMBRANE PROTEIN (AFU_ORTHOLOGUE AFUA_5G11245)"/>
    <property type="match status" value="1"/>
</dbReference>
<evidence type="ECO:0000313" key="9">
    <source>
        <dbReference type="EMBL" id="KAF2105450.1"/>
    </source>
</evidence>